<evidence type="ECO:0000313" key="8">
    <source>
        <dbReference type="EMBL" id="WND01935.1"/>
    </source>
</evidence>
<dbReference type="PANTHER" id="PTHR43281:SF1">
    <property type="entry name" value="FARNESYL DIPHOSPHATE SYNTHASE"/>
    <property type="match status" value="1"/>
</dbReference>
<protein>
    <submittedName>
        <fullName evidence="8">Polyprenyl synthetase family protein</fullName>
    </submittedName>
</protein>
<name>A0AA52EC06_9PROT</name>
<dbReference type="Gene3D" id="1.10.600.10">
    <property type="entry name" value="Farnesyl Diphosphate Synthase"/>
    <property type="match status" value="1"/>
</dbReference>
<keyword evidence="5" id="KW-0460">Magnesium</keyword>
<dbReference type="NCBIfam" id="NF045485">
    <property type="entry name" value="FPPsyn"/>
    <property type="match status" value="1"/>
</dbReference>
<dbReference type="SUPFAM" id="SSF48576">
    <property type="entry name" value="Terpenoid synthases"/>
    <property type="match status" value="1"/>
</dbReference>
<dbReference type="KEGG" id="tmk:QGN29_10285"/>
<dbReference type="AlphaFoldDB" id="A0AA52EC06"/>
<dbReference type="InterPro" id="IPR008949">
    <property type="entry name" value="Isoprenoid_synthase_dom_sf"/>
</dbReference>
<proteinExistence type="inferred from homology"/>
<accession>A0AA52EC06</accession>
<evidence type="ECO:0000256" key="1">
    <source>
        <dbReference type="ARBA" id="ARBA00001946"/>
    </source>
</evidence>
<evidence type="ECO:0000313" key="9">
    <source>
        <dbReference type="Proteomes" id="UP001268683"/>
    </source>
</evidence>
<dbReference type="GO" id="GO:0016114">
    <property type="term" value="P:terpenoid biosynthetic process"/>
    <property type="evidence" value="ECO:0007669"/>
    <property type="project" value="UniProtKB-ARBA"/>
</dbReference>
<dbReference type="EMBL" id="CP123872">
    <property type="protein sequence ID" value="WND01935.1"/>
    <property type="molecule type" value="Genomic_DNA"/>
</dbReference>
<gene>
    <name evidence="8" type="ORF">QGN29_10285</name>
</gene>
<dbReference type="SFLD" id="SFLDG01017">
    <property type="entry name" value="Polyprenyl_Transferase_Like"/>
    <property type="match status" value="1"/>
</dbReference>
<organism evidence="8 9">
    <name type="scientific">Temperatibacter marinus</name>
    <dbReference type="NCBI Taxonomy" id="1456591"/>
    <lineage>
        <taxon>Bacteria</taxon>
        <taxon>Pseudomonadati</taxon>
        <taxon>Pseudomonadota</taxon>
        <taxon>Alphaproteobacteria</taxon>
        <taxon>Kordiimonadales</taxon>
        <taxon>Temperatibacteraceae</taxon>
        <taxon>Temperatibacter</taxon>
    </lineage>
</organism>
<keyword evidence="9" id="KW-1185">Reference proteome</keyword>
<dbReference type="GO" id="GO:0004659">
    <property type="term" value="F:prenyltransferase activity"/>
    <property type="evidence" value="ECO:0007669"/>
    <property type="project" value="InterPro"/>
</dbReference>
<dbReference type="Proteomes" id="UP001268683">
    <property type="component" value="Chromosome"/>
</dbReference>
<reference evidence="8" key="1">
    <citation type="submission" date="2023-04" db="EMBL/GenBank/DDBJ databases">
        <title>Complete genome sequence of Temperatibacter marinus.</title>
        <authorList>
            <person name="Rong J.-C."/>
            <person name="Yi M.-L."/>
            <person name="Zhao Q."/>
        </authorList>
    </citation>
    <scope>NUCLEOTIDE SEQUENCE</scope>
    <source>
        <strain evidence="8">NBRC 110045</strain>
    </source>
</reference>
<dbReference type="SFLD" id="SFLDS00005">
    <property type="entry name" value="Isoprenoid_Synthase_Type_I"/>
    <property type="match status" value="1"/>
</dbReference>
<dbReference type="InterPro" id="IPR053378">
    <property type="entry name" value="Prenyl_diphosphate_synthase"/>
</dbReference>
<dbReference type="GO" id="GO:0046872">
    <property type="term" value="F:metal ion binding"/>
    <property type="evidence" value="ECO:0007669"/>
    <property type="project" value="UniProtKB-KW"/>
</dbReference>
<comment type="cofactor">
    <cofactor evidence="1">
        <name>Mg(2+)</name>
        <dbReference type="ChEBI" id="CHEBI:18420"/>
    </cofactor>
</comment>
<keyword evidence="3 7" id="KW-0808">Transferase</keyword>
<dbReference type="GO" id="GO:0005737">
    <property type="term" value="C:cytoplasm"/>
    <property type="evidence" value="ECO:0007669"/>
    <property type="project" value="UniProtKB-ARBA"/>
</dbReference>
<dbReference type="InterPro" id="IPR033749">
    <property type="entry name" value="Polyprenyl_synt_CS"/>
</dbReference>
<evidence type="ECO:0000256" key="2">
    <source>
        <dbReference type="ARBA" id="ARBA00006706"/>
    </source>
</evidence>
<evidence type="ECO:0000256" key="5">
    <source>
        <dbReference type="ARBA" id="ARBA00022842"/>
    </source>
</evidence>
<dbReference type="Pfam" id="PF00348">
    <property type="entry name" value="polyprenyl_synt"/>
    <property type="match status" value="1"/>
</dbReference>
<sequence length="300" mass="32528">MPDFQNQALLDALQSTSNAVEKVLDPMLALPKGPEARVVEAMRHAVFAGGKRLRPFLVLASSTLFDVGKHQALRVAAAIECVHTYSLVHDDLPAMDDDDLRRGQPTVHKAFDEATAILAGDALLTLAFDILSDEKTHPDANVRVRLIAALAQAAGHAGMVGGQMIDMRAEEFDLDQNAIYRLQQMKTGALIAFSVEAGAIMGHADSRMYQHLQGYARDLGLAFQIADDILDVESTTEEAGKAIGKDAEAGKATLLGLMGLERAKKQAQILADQAIEHLKEFDEKASLLRAVAHFAINRRK</sequence>
<dbReference type="PROSITE" id="PS00444">
    <property type="entry name" value="POLYPRENYL_SYNTHASE_2"/>
    <property type="match status" value="1"/>
</dbReference>
<dbReference type="FunFam" id="1.10.600.10:FF:000001">
    <property type="entry name" value="Geranylgeranyl diphosphate synthase"/>
    <property type="match status" value="1"/>
</dbReference>
<keyword evidence="4" id="KW-0479">Metal-binding</keyword>
<dbReference type="InterPro" id="IPR000092">
    <property type="entry name" value="Polyprenyl_synt"/>
</dbReference>
<dbReference type="PANTHER" id="PTHR43281">
    <property type="entry name" value="FARNESYL DIPHOSPHATE SYNTHASE"/>
    <property type="match status" value="1"/>
</dbReference>
<dbReference type="RefSeq" id="WP_310797765.1">
    <property type="nucleotide sequence ID" value="NZ_CP123872.1"/>
</dbReference>
<keyword evidence="6" id="KW-0414">Isoprene biosynthesis</keyword>
<dbReference type="PROSITE" id="PS00723">
    <property type="entry name" value="POLYPRENYL_SYNTHASE_1"/>
    <property type="match status" value="1"/>
</dbReference>
<evidence type="ECO:0000256" key="3">
    <source>
        <dbReference type="ARBA" id="ARBA00022679"/>
    </source>
</evidence>
<evidence type="ECO:0000256" key="4">
    <source>
        <dbReference type="ARBA" id="ARBA00022723"/>
    </source>
</evidence>
<evidence type="ECO:0000256" key="6">
    <source>
        <dbReference type="ARBA" id="ARBA00023229"/>
    </source>
</evidence>
<dbReference type="CDD" id="cd00685">
    <property type="entry name" value="Trans_IPPS_HT"/>
    <property type="match status" value="1"/>
</dbReference>
<comment type="similarity">
    <text evidence="2 7">Belongs to the FPP/GGPP synthase family.</text>
</comment>
<evidence type="ECO:0000256" key="7">
    <source>
        <dbReference type="RuleBase" id="RU004466"/>
    </source>
</evidence>